<dbReference type="AlphaFoldDB" id="A0A4Z2FTP7"/>
<keyword evidence="3" id="KW-1185">Reference proteome</keyword>
<feature type="region of interest" description="Disordered" evidence="1">
    <location>
        <begin position="189"/>
        <end position="331"/>
    </location>
</feature>
<evidence type="ECO:0000256" key="1">
    <source>
        <dbReference type="SAM" id="MobiDB-lite"/>
    </source>
</evidence>
<feature type="compositionally biased region" description="Basic and acidic residues" evidence="1">
    <location>
        <begin position="207"/>
        <end position="226"/>
    </location>
</feature>
<feature type="region of interest" description="Disordered" evidence="1">
    <location>
        <begin position="104"/>
        <end position="164"/>
    </location>
</feature>
<protein>
    <submittedName>
        <fullName evidence="2">Uncharacterized protein</fullName>
    </submittedName>
</protein>
<feature type="compositionally biased region" description="Basic and acidic residues" evidence="1">
    <location>
        <begin position="275"/>
        <end position="305"/>
    </location>
</feature>
<gene>
    <name evidence="2" type="ORF">EYF80_045198</name>
</gene>
<evidence type="ECO:0000313" key="2">
    <source>
        <dbReference type="EMBL" id="TNN44596.1"/>
    </source>
</evidence>
<feature type="compositionally biased region" description="Basic and acidic residues" evidence="1">
    <location>
        <begin position="122"/>
        <end position="132"/>
    </location>
</feature>
<dbReference type="EMBL" id="SRLO01000894">
    <property type="protein sequence ID" value="TNN44596.1"/>
    <property type="molecule type" value="Genomic_DNA"/>
</dbReference>
<feature type="compositionally biased region" description="Basic and acidic residues" evidence="1">
    <location>
        <begin position="312"/>
        <end position="324"/>
    </location>
</feature>
<dbReference type="Proteomes" id="UP000314294">
    <property type="component" value="Unassembled WGS sequence"/>
</dbReference>
<accession>A0A4Z2FTP7</accession>
<feature type="compositionally biased region" description="Low complexity" evidence="1">
    <location>
        <begin position="189"/>
        <end position="203"/>
    </location>
</feature>
<name>A0A4Z2FTP7_9TELE</name>
<organism evidence="2 3">
    <name type="scientific">Liparis tanakae</name>
    <name type="common">Tanaka's snailfish</name>
    <dbReference type="NCBI Taxonomy" id="230148"/>
    <lineage>
        <taxon>Eukaryota</taxon>
        <taxon>Metazoa</taxon>
        <taxon>Chordata</taxon>
        <taxon>Craniata</taxon>
        <taxon>Vertebrata</taxon>
        <taxon>Euteleostomi</taxon>
        <taxon>Actinopterygii</taxon>
        <taxon>Neopterygii</taxon>
        <taxon>Teleostei</taxon>
        <taxon>Neoteleostei</taxon>
        <taxon>Acanthomorphata</taxon>
        <taxon>Eupercaria</taxon>
        <taxon>Perciformes</taxon>
        <taxon>Cottioidei</taxon>
        <taxon>Cottales</taxon>
        <taxon>Liparidae</taxon>
        <taxon>Liparis</taxon>
    </lineage>
</organism>
<feature type="compositionally biased region" description="Polar residues" evidence="1">
    <location>
        <begin position="136"/>
        <end position="164"/>
    </location>
</feature>
<reference evidence="2 3" key="1">
    <citation type="submission" date="2019-03" db="EMBL/GenBank/DDBJ databases">
        <title>First draft genome of Liparis tanakae, snailfish: a comprehensive survey of snailfish specific genes.</title>
        <authorList>
            <person name="Kim W."/>
            <person name="Song I."/>
            <person name="Jeong J.-H."/>
            <person name="Kim D."/>
            <person name="Kim S."/>
            <person name="Ryu S."/>
            <person name="Song J.Y."/>
            <person name="Lee S.K."/>
        </authorList>
    </citation>
    <scope>NUCLEOTIDE SEQUENCE [LARGE SCALE GENOMIC DNA]</scope>
    <source>
        <tissue evidence="2">Muscle</tissue>
    </source>
</reference>
<comment type="caution">
    <text evidence="2">The sequence shown here is derived from an EMBL/GenBank/DDBJ whole genome shotgun (WGS) entry which is preliminary data.</text>
</comment>
<feature type="compositionally biased region" description="Polar residues" evidence="1">
    <location>
        <begin position="111"/>
        <end position="121"/>
    </location>
</feature>
<feature type="compositionally biased region" description="Low complexity" evidence="1">
    <location>
        <begin position="250"/>
        <end position="274"/>
    </location>
</feature>
<evidence type="ECO:0000313" key="3">
    <source>
        <dbReference type="Proteomes" id="UP000314294"/>
    </source>
</evidence>
<sequence>MEQLPQVVQAAGDGALVGVGVLQVLIGNVGTSQKVMDRRNQYLSVSRLCKPGEEEPAPFNPLESGVIQHVGHVPSVVQSVSVRLLCLRHLALVLQYVPQVSPGYRRRASGNGYTTSESIQQDESRTETRHEGPAASSPQSNVQVSRTGSNQQTKADTGDVQNPLCNNKAYIEEQSAKDLIKGTASMDQSKLSLSGHSSSHALATGRWRKEEKRLAESESLEHEEVVHHRHGQHRHPLLLPQHTGRRTPQAAEHPAPAPAAAAAAAAAESAVPGVAEERQQEEQRGADVRPPDHAGHRLRVDRVGGEEQAGEEAPRPAAEERAAEGGEEGGDQAVQRHVEQVVAPGPLGVQRVVEAEGERAQGAVGLVAAAVREQGAPEVVKQDVGPRRLGKQVLARTAHYEIQTWLRSPSPLPPRLPLVGLGSQYALVINNLNIQISDNHSSPSLFLEDEKKASATRGMG</sequence>
<feature type="compositionally biased region" description="Basic residues" evidence="1">
    <location>
        <begin position="227"/>
        <end position="236"/>
    </location>
</feature>
<proteinExistence type="predicted"/>